<name>A0A0F9FV01_9ZZZZ</name>
<dbReference type="InterPro" id="IPR034804">
    <property type="entry name" value="SQR/QFR_C/D"/>
</dbReference>
<comment type="caution">
    <text evidence="1">The sequence shown here is derived from an EMBL/GenBank/DDBJ whole genome shotgun (WGS) entry which is preliminary data.</text>
</comment>
<gene>
    <name evidence="1" type="ORF">LCGC14_2197970</name>
</gene>
<accession>A0A0F9FV01</accession>
<proteinExistence type="predicted"/>
<protein>
    <submittedName>
        <fullName evidence="1">Uncharacterized protein</fullName>
    </submittedName>
</protein>
<dbReference type="SUPFAM" id="SSF81343">
    <property type="entry name" value="Fumarate reductase respiratory complex transmembrane subunits"/>
    <property type="match status" value="1"/>
</dbReference>
<evidence type="ECO:0000313" key="1">
    <source>
        <dbReference type="EMBL" id="KKL61170.1"/>
    </source>
</evidence>
<dbReference type="AlphaFoldDB" id="A0A0F9FV01"/>
<dbReference type="Gene3D" id="1.20.1300.10">
    <property type="entry name" value="Fumarate reductase/succinate dehydrogenase, transmembrane subunit"/>
    <property type="match status" value="1"/>
</dbReference>
<feature type="non-terminal residue" evidence="1">
    <location>
        <position position="65"/>
    </location>
</feature>
<reference evidence="1" key="1">
    <citation type="journal article" date="2015" name="Nature">
        <title>Complex archaea that bridge the gap between prokaryotes and eukaryotes.</title>
        <authorList>
            <person name="Spang A."/>
            <person name="Saw J.H."/>
            <person name="Jorgensen S.L."/>
            <person name="Zaremba-Niedzwiedzka K."/>
            <person name="Martijn J."/>
            <person name="Lind A.E."/>
            <person name="van Eijk R."/>
            <person name="Schleper C."/>
            <person name="Guy L."/>
            <person name="Ettema T.J."/>
        </authorList>
    </citation>
    <scope>NUCLEOTIDE SEQUENCE</scope>
</reference>
<organism evidence="1">
    <name type="scientific">marine sediment metagenome</name>
    <dbReference type="NCBI Taxonomy" id="412755"/>
    <lineage>
        <taxon>unclassified sequences</taxon>
        <taxon>metagenomes</taxon>
        <taxon>ecological metagenomes</taxon>
    </lineage>
</organism>
<dbReference type="EMBL" id="LAZR01028900">
    <property type="protein sequence ID" value="KKL61170.1"/>
    <property type="molecule type" value="Genomic_DNA"/>
</dbReference>
<sequence length="65" mass="7076">MAFMTARKRVEGMGSAKEGTRHFWNTTVTSIALLILVPLFVFTLGPALGDSHIAVIARFSQPFPA</sequence>
<dbReference type="GO" id="GO:0016020">
    <property type="term" value="C:membrane"/>
    <property type="evidence" value="ECO:0007669"/>
    <property type="project" value="InterPro"/>
</dbReference>